<dbReference type="EMBL" id="QLUW01000006">
    <property type="protein sequence ID" value="RAP73836.1"/>
    <property type="molecule type" value="Genomic_DNA"/>
</dbReference>
<dbReference type="InterPro" id="IPR027417">
    <property type="entry name" value="P-loop_NTPase"/>
</dbReference>
<dbReference type="RefSeq" id="WP_112885419.1">
    <property type="nucleotide sequence ID" value="NZ_QLUW01000006.1"/>
</dbReference>
<dbReference type="OrthoDB" id="2676652at2"/>
<evidence type="ECO:0000313" key="2">
    <source>
        <dbReference type="Proteomes" id="UP000249260"/>
    </source>
</evidence>
<name>A0A328U1G2_9BACL</name>
<comment type="caution">
    <text evidence="1">The sequence shown here is derived from an EMBL/GenBank/DDBJ whole genome shotgun (WGS) entry which is preliminary data.</text>
</comment>
<proteinExistence type="predicted"/>
<dbReference type="Gene3D" id="3.40.50.300">
    <property type="entry name" value="P-loop containing nucleotide triphosphate hydrolases"/>
    <property type="match status" value="1"/>
</dbReference>
<keyword evidence="2" id="KW-1185">Reference proteome</keyword>
<protein>
    <submittedName>
        <fullName evidence="1">Uncharacterized protein</fullName>
    </submittedName>
</protein>
<reference evidence="1 2" key="1">
    <citation type="submission" date="2018-06" db="EMBL/GenBank/DDBJ databases">
        <title>Paenibacillus montanisoli sp. nov., isolated from mountain area soil.</title>
        <authorList>
            <person name="Wu M."/>
        </authorList>
    </citation>
    <scope>NUCLEOTIDE SEQUENCE [LARGE SCALE GENOMIC DNA]</scope>
    <source>
        <strain evidence="1 2">RA17</strain>
    </source>
</reference>
<dbReference type="Proteomes" id="UP000249260">
    <property type="component" value="Unassembled WGS sequence"/>
</dbReference>
<organism evidence="1 2">
    <name type="scientific">Paenibacillus montanisoli</name>
    <dbReference type="NCBI Taxonomy" id="2081970"/>
    <lineage>
        <taxon>Bacteria</taxon>
        <taxon>Bacillati</taxon>
        <taxon>Bacillota</taxon>
        <taxon>Bacilli</taxon>
        <taxon>Bacillales</taxon>
        <taxon>Paenibacillaceae</taxon>
        <taxon>Paenibacillus</taxon>
    </lineage>
</organism>
<accession>A0A328U1G2</accession>
<dbReference type="AlphaFoldDB" id="A0A328U1G2"/>
<evidence type="ECO:0000313" key="1">
    <source>
        <dbReference type="EMBL" id="RAP73836.1"/>
    </source>
</evidence>
<gene>
    <name evidence="1" type="ORF">DL346_26670</name>
</gene>
<dbReference type="SUPFAM" id="SSF52540">
    <property type="entry name" value="P-loop containing nucleoside triphosphate hydrolases"/>
    <property type="match status" value="1"/>
</dbReference>
<sequence>MSGHASASSAIPGSVAPLITFLGTTPNIGTTSAAFAAACRIAEESGRSVGFLCLNLKSAKAHRFLGVDKPAATLDALRPELLTGSLLPDKLLRSMHRCRSATDLHVLFGNMMRDQAEFFTMEEMEHLLAVAEQTFSVVIADVGAYWDNAATLCALRKANKRIIATTSALSHFQEDGQRWVKQLSSLFGIDARDYEAVIIQQPWGKGGFHVKDICKELGVSFLGEIALSEQLLSQLDRGTLDEWLLNDERGRAVMKEPAKKLVEHCGLKRQARMTAQPWYRKLLAHRGGVSS</sequence>